<dbReference type="GO" id="GO:0000287">
    <property type="term" value="F:magnesium ion binding"/>
    <property type="evidence" value="ECO:0007669"/>
    <property type="project" value="UniProtKB-UniRule"/>
</dbReference>
<comment type="pathway">
    <text evidence="7">Quinol/quinone metabolism; 1,4-dihydroxy-2-naphthoate biosynthesis; 1,4-dihydroxy-2-naphthoate from chorismate: step 2/7.</text>
</comment>
<dbReference type="Pfam" id="PF16582">
    <property type="entry name" value="TPP_enzyme_M_2"/>
    <property type="match status" value="1"/>
</dbReference>
<dbReference type="CDD" id="cd02009">
    <property type="entry name" value="TPP_SHCHC_synthase"/>
    <property type="match status" value="1"/>
</dbReference>
<dbReference type="GeneID" id="301136291"/>
<organism evidence="11 12">
    <name type="scientific">Viridibacillus arvi</name>
    <dbReference type="NCBI Taxonomy" id="263475"/>
    <lineage>
        <taxon>Bacteria</taxon>
        <taxon>Bacillati</taxon>
        <taxon>Bacillota</taxon>
        <taxon>Bacilli</taxon>
        <taxon>Bacillales</taxon>
        <taxon>Caryophanaceae</taxon>
        <taxon>Viridibacillus</taxon>
    </lineage>
</organism>
<sequence>MSEKETLTSYVYKLVASLYETGARDVVVSPGSRSTPLAYAFASSKEFNLYRQIDERSAAFLALGIAKASVRPVVLVCTSGTAAANYFPAIVEASYARVPLIILTADRPHELREVGAPQAIDQVNLYGTHVKWSVDFPLPDTSTGTMSFIERHIARAMSIATTAPAGPVQINVPFREPLLINFQDTLPVGTFVESFGAELRPSKKAFNTLEAAINKAEKGLLIFGEMNQVADLEAVWDFIRKVKWPVLVESLSHLRSNIPEDCMDYIIDQYDAILKNEAFKNSMAPNTVIRFGAQLVSKPLSLFLTLVKPDTFIVIDEDPMFRDSLAIATHHIHASVSDWLKDVTVESTIDTIYRSKWMAANDIATKHIEQYLEEQSDEGAMAATLFVNLPEASDLFASSSMPIRDVDTFFNKTVKDVKVFANRGANGIDGVVSTAFGLQLARQRETYLLIGDLAFLHDVNGLITTRYQKCNITVVVMNNDGGGIFSYLAQATEEAHYEELFGTPSGLNFKEIAIMYGAEYQAVETKEAFVEVLQTPKQKPLRLIEVFTNRQVNVETHRKLWRAIGEELDAKWQA</sequence>
<feature type="domain" description="Thiamine pyrophosphate enzyme TPP-binding" evidence="8">
    <location>
        <begin position="432"/>
        <end position="535"/>
    </location>
</feature>
<comment type="subunit">
    <text evidence="7">Homodimer.</text>
</comment>
<dbReference type="CDD" id="cd07037">
    <property type="entry name" value="TPP_PYR_MenD"/>
    <property type="match status" value="1"/>
</dbReference>
<proteinExistence type="inferred from homology"/>
<dbReference type="UniPathway" id="UPA00079"/>
<comment type="catalytic activity">
    <reaction evidence="7">
        <text>isochorismate + 2-oxoglutarate + H(+) = 5-enolpyruvoyl-6-hydroxy-2-succinyl-cyclohex-3-ene-1-carboxylate + CO2</text>
        <dbReference type="Rhea" id="RHEA:25593"/>
        <dbReference type="ChEBI" id="CHEBI:15378"/>
        <dbReference type="ChEBI" id="CHEBI:16526"/>
        <dbReference type="ChEBI" id="CHEBI:16810"/>
        <dbReference type="ChEBI" id="CHEBI:29780"/>
        <dbReference type="ChEBI" id="CHEBI:58818"/>
        <dbReference type="EC" id="2.2.1.9"/>
    </reaction>
</comment>
<keyword evidence="3 7" id="KW-0479">Metal-binding</keyword>
<comment type="pathway">
    <text evidence="7">Quinol/quinone metabolism; menaquinone biosynthesis.</text>
</comment>
<dbReference type="STRING" id="263475.AMD00_09240"/>
<dbReference type="AlphaFoldDB" id="A0A0M0LNI3"/>
<dbReference type="InterPro" id="IPR032264">
    <property type="entry name" value="MenD_middle"/>
</dbReference>
<protein>
    <recommendedName>
        <fullName evidence="7">2-succinyl-5-enolpyruvyl-6-hydroxy-3-cyclohexene-1-carboxylate synthase</fullName>
        <shortName evidence="7">SEPHCHC synthase</shortName>
        <ecNumber evidence="7">2.2.1.9</ecNumber>
    </recommendedName>
    <alternativeName>
        <fullName evidence="7">Menaquinone biosynthesis protein MenD</fullName>
    </alternativeName>
</protein>
<evidence type="ECO:0000256" key="2">
    <source>
        <dbReference type="ARBA" id="ARBA00022679"/>
    </source>
</evidence>
<keyword evidence="5 7" id="KW-0786">Thiamine pyrophosphate</keyword>
<comment type="cofactor">
    <cofactor evidence="7">
        <name>Mg(2+)</name>
        <dbReference type="ChEBI" id="CHEBI:18420"/>
    </cofactor>
    <cofactor evidence="7">
        <name>Mn(2+)</name>
        <dbReference type="ChEBI" id="CHEBI:29035"/>
    </cofactor>
</comment>
<keyword evidence="2 7" id="KW-0808">Transferase</keyword>
<comment type="caution">
    <text evidence="11">The sequence shown here is derived from an EMBL/GenBank/DDBJ whole genome shotgun (WGS) entry which is preliminary data.</text>
</comment>
<dbReference type="EMBL" id="LILB01000001">
    <property type="protein sequence ID" value="KOO52556.1"/>
    <property type="molecule type" value="Genomic_DNA"/>
</dbReference>
<feature type="domain" description="Menaquinone biosynthesis protein MenD middle" evidence="10">
    <location>
        <begin position="215"/>
        <end position="396"/>
    </location>
</feature>
<evidence type="ECO:0000313" key="12">
    <source>
        <dbReference type="Proteomes" id="UP000036867"/>
    </source>
</evidence>
<dbReference type="InterPro" id="IPR012001">
    <property type="entry name" value="Thiamin_PyroP_enz_TPP-bd_dom"/>
</dbReference>
<gene>
    <name evidence="7" type="primary">menD</name>
    <name evidence="11" type="ORF">AMD00_09240</name>
</gene>
<dbReference type="PATRIC" id="fig|263475.3.peg.2311"/>
<comment type="function">
    <text evidence="7">Catalyzes the thiamine diphosphate-dependent decarboxylation of 2-oxoglutarate and the subsequent addition of the resulting succinic semialdehyde-thiamine pyrophosphate anion to isochorismate to yield 2-succinyl-5-enolpyruvyl-6-hydroxy-3-cyclohexene-1-carboxylate (SEPHCHC).</text>
</comment>
<dbReference type="Gene3D" id="3.40.50.1220">
    <property type="entry name" value="TPP-binding domain"/>
    <property type="match status" value="1"/>
</dbReference>
<evidence type="ECO:0000313" key="11">
    <source>
        <dbReference type="EMBL" id="KOO52556.1"/>
    </source>
</evidence>
<dbReference type="EC" id="2.2.1.9" evidence="7"/>
<comment type="cofactor">
    <cofactor evidence="7">
        <name>thiamine diphosphate</name>
        <dbReference type="ChEBI" id="CHEBI:58937"/>
    </cofactor>
    <text evidence="7">Binds 1 thiamine pyrophosphate per subunit.</text>
</comment>
<dbReference type="UniPathway" id="UPA01057">
    <property type="reaction ID" value="UER00164"/>
</dbReference>
<keyword evidence="12" id="KW-1185">Reference proteome</keyword>
<evidence type="ECO:0000259" key="8">
    <source>
        <dbReference type="Pfam" id="PF02775"/>
    </source>
</evidence>
<dbReference type="Proteomes" id="UP000036867">
    <property type="component" value="Unassembled WGS sequence"/>
</dbReference>
<evidence type="ECO:0000256" key="1">
    <source>
        <dbReference type="ARBA" id="ARBA00022428"/>
    </source>
</evidence>
<dbReference type="RefSeq" id="WP_053416716.1">
    <property type="nucleotide sequence ID" value="NZ_LILB01000001.1"/>
</dbReference>
<dbReference type="PANTHER" id="PTHR42916">
    <property type="entry name" value="2-SUCCINYL-5-ENOLPYRUVYL-6-HYDROXY-3-CYCLOHEXENE-1-CARBOXYLATE SYNTHASE"/>
    <property type="match status" value="1"/>
</dbReference>
<evidence type="ECO:0000256" key="6">
    <source>
        <dbReference type="ARBA" id="ARBA00023211"/>
    </source>
</evidence>
<dbReference type="HAMAP" id="MF_01659">
    <property type="entry name" value="MenD"/>
    <property type="match status" value="1"/>
</dbReference>
<dbReference type="InterPro" id="IPR029035">
    <property type="entry name" value="DHS-like_NAD/FAD-binding_dom"/>
</dbReference>
<evidence type="ECO:0000256" key="7">
    <source>
        <dbReference type="HAMAP-Rule" id="MF_01659"/>
    </source>
</evidence>
<keyword evidence="6 7" id="KW-0464">Manganese</keyword>
<evidence type="ECO:0000259" key="9">
    <source>
        <dbReference type="Pfam" id="PF02776"/>
    </source>
</evidence>
<feature type="domain" description="Thiamine pyrophosphate enzyme N-terminal TPP-binding" evidence="9">
    <location>
        <begin position="14"/>
        <end position="124"/>
    </location>
</feature>
<evidence type="ECO:0000256" key="5">
    <source>
        <dbReference type="ARBA" id="ARBA00023052"/>
    </source>
</evidence>
<evidence type="ECO:0000256" key="3">
    <source>
        <dbReference type="ARBA" id="ARBA00022723"/>
    </source>
</evidence>
<dbReference type="GO" id="GO:0070204">
    <property type="term" value="F:2-succinyl-5-enolpyruvyl-6-hydroxy-3-cyclohexene-1-carboxylic-acid synthase activity"/>
    <property type="evidence" value="ECO:0007669"/>
    <property type="project" value="UniProtKB-UniRule"/>
</dbReference>
<keyword evidence="4 7" id="KW-0460">Magnesium</keyword>
<dbReference type="GO" id="GO:0030145">
    <property type="term" value="F:manganese ion binding"/>
    <property type="evidence" value="ECO:0007669"/>
    <property type="project" value="UniProtKB-UniRule"/>
</dbReference>
<dbReference type="OrthoDB" id="9791859at2"/>
<dbReference type="NCBIfam" id="TIGR00173">
    <property type="entry name" value="menD"/>
    <property type="match status" value="1"/>
</dbReference>
<dbReference type="InterPro" id="IPR011766">
    <property type="entry name" value="TPP_enzyme_TPP-bd"/>
</dbReference>
<dbReference type="Pfam" id="PF02776">
    <property type="entry name" value="TPP_enzyme_N"/>
    <property type="match status" value="1"/>
</dbReference>
<dbReference type="SUPFAM" id="SSF52467">
    <property type="entry name" value="DHS-like NAD/FAD-binding domain"/>
    <property type="match status" value="1"/>
</dbReference>
<accession>A0A0M0LNI3</accession>
<dbReference type="SUPFAM" id="SSF52518">
    <property type="entry name" value="Thiamin diphosphate-binding fold (THDP-binding)"/>
    <property type="match status" value="2"/>
</dbReference>
<reference evidence="12" key="1">
    <citation type="submission" date="2015-08" db="EMBL/GenBank/DDBJ databases">
        <title>Fjat-10028 dsm 16317.</title>
        <authorList>
            <person name="Liu B."/>
            <person name="Wang J."/>
            <person name="Zhu Y."/>
            <person name="Liu G."/>
            <person name="Chen Q."/>
            <person name="Chen Z."/>
            <person name="Lan J."/>
            <person name="Che J."/>
            <person name="Ge C."/>
            <person name="Shi H."/>
            <person name="Pan Z."/>
            <person name="Liu X."/>
        </authorList>
    </citation>
    <scope>NUCLEOTIDE SEQUENCE [LARGE SCALE GENOMIC DNA]</scope>
    <source>
        <strain evidence="12">DSM 16317</strain>
    </source>
</reference>
<evidence type="ECO:0000259" key="10">
    <source>
        <dbReference type="Pfam" id="PF16582"/>
    </source>
</evidence>
<name>A0A0M0LNI3_9BACL</name>
<dbReference type="PIRSF" id="PIRSF004983">
    <property type="entry name" value="MenD"/>
    <property type="match status" value="1"/>
</dbReference>
<keyword evidence="1 7" id="KW-0474">Menaquinone biosynthesis</keyword>
<evidence type="ECO:0000256" key="4">
    <source>
        <dbReference type="ARBA" id="ARBA00022842"/>
    </source>
</evidence>
<dbReference type="GO" id="GO:0009234">
    <property type="term" value="P:menaquinone biosynthetic process"/>
    <property type="evidence" value="ECO:0007669"/>
    <property type="project" value="UniProtKB-UniRule"/>
</dbReference>
<dbReference type="Pfam" id="PF02775">
    <property type="entry name" value="TPP_enzyme_C"/>
    <property type="match status" value="1"/>
</dbReference>
<dbReference type="PANTHER" id="PTHR42916:SF1">
    <property type="entry name" value="PROTEIN PHYLLO, CHLOROPLASTIC"/>
    <property type="match status" value="1"/>
</dbReference>
<dbReference type="InterPro" id="IPR029061">
    <property type="entry name" value="THDP-binding"/>
</dbReference>
<comment type="similarity">
    <text evidence="7">Belongs to the TPP enzyme family. MenD subfamily.</text>
</comment>
<dbReference type="Gene3D" id="3.40.50.970">
    <property type="match status" value="2"/>
</dbReference>
<dbReference type="GO" id="GO:0030976">
    <property type="term" value="F:thiamine pyrophosphate binding"/>
    <property type="evidence" value="ECO:0007669"/>
    <property type="project" value="UniProtKB-UniRule"/>
</dbReference>
<dbReference type="InterPro" id="IPR004433">
    <property type="entry name" value="MenaQ_synth_MenD"/>
</dbReference>